<evidence type="ECO:0000256" key="4">
    <source>
        <dbReference type="ARBA" id="ARBA00022989"/>
    </source>
</evidence>
<evidence type="ECO:0000256" key="2">
    <source>
        <dbReference type="ARBA" id="ARBA00022475"/>
    </source>
</evidence>
<dbReference type="Proteomes" id="UP000295722">
    <property type="component" value="Unassembled WGS sequence"/>
</dbReference>
<dbReference type="Pfam" id="PF03176">
    <property type="entry name" value="MMPL"/>
    <property type="match status" value="1"/>
</dbReference>
<keyword evidence="5 7" id="KW-0472">Membrane</keyword>
<feature type="transmembrane region" description="Helical" evidence="7">
    <location>
        <begin position="295"/>
        <end position="316"/>
    </location>
</feature>
<feature type="transmembrane region" description="Helical" evidence="7">
    <location>
        <begin position="364"/>
        <end position="388"/>
    </location>
</feature>
<evidence type="ECO:0000259" key="8">
    <source>
        <dbReference type="Pfam" id="PF03176"/>
    </source>
</evidence>
<evidence type="ECO:0000256" key="3">
    <source>
        <dbReference type="ARBA" id="ARBA00022692"/>
    </source>
</evidence>
<dbReference type="PANTHER" id="PTHR33406:SF13">
    <property type="entry name" value="MEMBRANE PROTEIN YDFJ"/>
    <property type="match status" value="1"/>
</dbReference>
<keyword evidence="4 7" id="KW-1133">Transmembrane helix</keyword>
<feature type="transmembrane region" description="Helical" evidence="7">
    <location>
        <begin position="757"/>
        <end position="777"/>
    </location>
</feature>
<feature type="compositionally biased region" description="Low complexity" evidence="6">
    <location>
        <begin position="671"/>
        <end position="681"/>
    </location>
</feature>
<dbReference type="AlphaFoldDB" id="A0A4R5M2W4"/>
<organism evidence="9 10">
    <name type="scientific">Paraburkholderia silviterrae</name>
    <dbReference type="NCBI Taxonomy" id="2528715"/>
    <lineage>
        <taxon>Bacteria</taxon>
        <taxon>Pseudomonadati</taxon>
        <taxon>Pseudomonadota</taxon>
        <taxon>Betaproteobacteria</taxon>
        <taxon>Burkholderiales</taxon>
        <taxon>Burkholderiaceae</taxon>
        <taxon>Paraburkholderia</taxon>
    </lineage>
</organism>
<dbReference type="OrthoDB" id="9780358at2"/>
<keyword evidence="2" id="KW-1003">Cell membrane</keyword>
<feature type="compositionally biased region" description="Pro residues" evidence="6">
    <location>
        <begin position="629"/>
        <end position="641"/>
    </location>
</feature>
<dbReference type="PANTHER" id="PTHR33406">
    <property type="entry name" value="MEMBRANE PROTEIN MJ1562-RELATED"/>
    <property type="match status" value="1"/>
</dbReference>
<sequence>MDNPTRPTQQARGLSALGAALQRRAVLVWLVFLLACAGTIARAHFSTDLSAFLPRSPSAGQRVLVDQLRDGLVSRLILVAIEGGDPATRAQLSRQVAATLRADPQFAAVHNGEAVNDARDQQFVFAHRYALSPAVTPQRFTAAGLHEALGESLDLLSSSAGLVAKDLLPHDPTGEVAALVGEFDSAAQPQSLDGVWASRDGTRAVLVAQTSAAGSDTDAQARAIDAVRRAFDAATYAPANAAAASPYRLEMTGPGVFSVDTRDAIRHDVERISVLSLVLIVALLLTLYRSPRTLALGLVPVLSGVAAGIAAVSLAFGTVQGLTLGFGTTLIGEAVDYSIYLFVQSGAVRPDPRSHDTLRAWVAAWWPTIRLGVLTSVCGFASMLFSGFPGLVQLGAYSIAGLVTAALVTRFVLPRLQGGAVAIRDVSRVGAWLANAAHTAPRLRWALAALALAAVAILALHRDNLWSRELSSLSPVPAASQALDTRLRADVGAPDVRYLVEIPAASEQAALEGAEKIGAQLQPLVDQGVLGGFESPARYLPSDAAQRARAASLPDAAELSARMHAALADQPIDIKPDVFAPFIADVEAARKAPLITRADLRGTSMALAVNALLTERDGRWSAMLALRAPPAPAPTPTPTPTPAQAQAQAQASNAGTAATQAAHVAGGGAAGSSTQASNAANPALNGTSASDRSLDTTPISAAVARAGVPGALFVDLKAEADRLYVNYVHEDIRLSLAGFAAIAVLLTLALRSPLRAARALAPLVAAVLVVAAGFALAGVPMTILHLVGMLLIVAVGSNYALFFCKPEGGGMSEKAGAPGITPQTLVSLLVANLATVAGFGLLALSHVPLLETFGLTVGPGAMLALAFAAILAPQAPRAAHASATDAALPRREGGRA</sequence>
<evidence type="ECO:0000313" key="10">
    <source>
        <dbReference type="Proteomes" id="UP000295722"/>
    </source>
</evidence>
<evidence type="ECO:0000256" key="1">
    <source>
        <dbReference type="ARBA" id="ARBA00004651"/>
    </source>
</evidence>
<evidence type="ECO:0000256" key="6">
    <source>
        <dbReference type="SAM" id="MobiDB-lite"/>
    </source>
</evidence>
<feature type="transmembrane region" description="Helical" evidence="7">
    <location>
        <begin position="732"/>
        <end position="750"/>
    </location>
</feature>
<reference evidence="9 10" key="1">
    <citation type="submission" date="2019-03" db="EMBL/GenBank/DDBJ databases">
        <title>Paraburkholderia sp. 4M-K11, isolated from subtropical forest soil.</title>
        <authorList>
            <person name="Gao Z.-H."/>
            <person name="Qiu L.-H."/>
        </authorList>
    </citation>
    <scope>NUCLEOTIDE SEQUENCE [LARGE SCALE GENOMIC DNA]</scope>
    <source>
        <strain evidence="9 10">4M-K11</strain>
    </source>
</reference>
<evidence type="ECO:0000256" key="5">
    <source>
        <dbReference type="ARBA" id="ARBA00023136"/>
    </source>
</evidence>
<feature type="transmembrane region" description="Helical" evidence="7">
    <location>
        <begin position="825"/>
        <end position="847"/>
    </location>
</feature>
<feature type="transmembrane region" description="Helical" evidence="7">
    <location>
        <begin position="443"/>
        <end position="461"/>
    </location>
</feature>
<feature type="transmembrane region" description="Helical" evidence="7">
    <location>
        <begin position="272"/>
        <end position="288"/>
    </location>
</feature>
<name>A0A4R5M2W4_9BURK</name>
<dbReference type="Gene3D" id="1.20.1640.10">
    <property type="entry name" value="Multidrug efflux transporter AcrB transmembrane domain"/>
    <property type="match status" value="2"/>
</dbReference>
<comment type="caution">
    <text evidence="9">The sequence shown here is derived from an EMBL/GenBank/DDBJ whole genome shotgun (WGS) entry which is preliminary data.</text>
</comment>
<dbReference type="RefSeq" id="WP_133198226.1">
    <property type="nucleotide sequence ID" value="NZ_JBHUCW010000030.1"/>
</dbReference>
<evidence type="ECO:0000256" key="7">
    <source>
        <dbReference type="SAM" id="Phobius"/>
    </source>
</evidence>
<protein>
    <recommendedName>
        <fullName evidence="8">Membrane transport protein MMPL domain-containing protein</fullName>
    </recommendedName>
</protein>
<proteinExistence type="predicted"/>
<accession>A0A4R5M2W4</accession>
<evidence type="ECO:0000313" key="9">
    <source>
        <dbReference type="EMBL" id="TDG19848.1"/>
    </source>
</evidence>
<feature type="region of interest" description="Disordered" evidence="6">
    <location>
        <begin position="628"/>
        <end position="692"/>
    </location>
</feature>
<keyword evidence="10" id="KW-1185">Reference proteome</keyword>
<keyword evidence="3 7" id="KW-0812">Transmembrane</keyword>
<feature type="compositionally biased region" description="Low complexity" evidence="6">
    <location>
        <begin position="642"/>
        <end position="664"/>
    </location>
</feature>
<gene>
    <name evidence="9" type="ORF">EYW47_28690</name>
</gene>
<dbReference type="SUPFAM" id="SSF82866">
    <property type="entry name" value="Multidrug efflux transporter AcrB transmembrane domain"/>
    <property type="match status" value="2"/>
</dbReference>
<feature type="transmembrane region" description="Helical" evidence="7">
    <location>
        <begin position="783"/>
        <end position="804"/>
    </location>
</feature>
<feature type="transmembrane region" description="Helical" evidence="7">
    <location>
        <begin position="394"/>
        <end position="413"/>
    </location>
</feature>
<dbReference type="InterPro" id="IPR004869">
    <property type="entry name" value="MMPL_dom"/>
</dbReference>
<feature type="transmembrane region" description="Helical" evidence="7">
    <location>
        <begin position="322"/>
        <end position="343"/>
    </location>
</feature>
<dbReference type="InterPro" id="IPR050545">
    <property type="entry name" value="Mycobact_MmpL"/>
</dbReference>
<comment type="subcellular location">
    <subcellularLocation>
        <location evidence="1">Cell membrane</location>
        <topology evidence="1">Multi-pass membrane protein</topology>
    </subcellularLocation>
</comment>
<feature type="domain" description="Membrane transport protein MMPL" evidence="8">
    <location>
        <begin position="185"/>
        <end position="445"/>
    </location>
</feature>
<dbReference type="EMBL" id="SMRP01000019">
    <property type="protein sequence ID" value="TDG19848.1"/>
    <property type="molecule type" value="Genomic_DNA"/>
</dbReference>
<dbReference type="GO" id="GO:0005886">
    <property type="term" value="C:plasma membrane"/>
    <property type="evidence" value="ECO:0007669"/>
    <property type="project" value="UniProtKB-SubCell"/>
</dbReference>
<feature type="transmembrane region" description="Helical" evidence="7">
    <location>
        <begin position="853"/>
        <end position="872"/>
    </location>
</feature>